<proteinExistence type="predicted"/>
<keyword evidence="2" id="KW-0378">Hydrolase</keyword>
<dbReference type="PRINTS" id="PR00111">
    <property type="entry name" value="ABHYDROLASE"/>
</dbReference>
<evidence type="ECO:0000259" key="1">
    <source>
        <dbReference type="Pfam" id="PF00561"/>
    </source>
</evidence>
<dbReference type="InterPro" id="IPR000073">
    <property type="entry name" value="AB_hydrolase_1"/>
</dbReference>
<reference evidence="2 3" key="1">
    <citation type="submission" date="2020-08" db="EMBL/GenBank/DDBJ databases">
        <title>The genome sequence of Novosphingobium flavum 4Y4.</title>
        <authorList>
            <person name="Liu Y."/>
        </authorList>
    </citation>
    <scope>NUCLEOTIDE SEQUENCE [LARGE SCALE GENOMIC DNA]</scope>
    <source>
        <strain evidence="2 3">4Y4</strain>
    </source>
</reference>
<dbReference type="Gene3D" id="3.40.50.1820">
    <property type="entry name" value="alpha/beta hydrolase"/>
    <property type="match status" value="1"/>
</dbReference>
<dbReference type="SUPFAM" id="SSF53474">
    <property type="entry name" value="alpha/beta-Hydrolases"/>
    <property type="match status" value="1"/>
</dbReference>
<accession>A0A7X1KD99</accession>
<dbReference type="AlphaFoldDB" id="A0A7X1KD99"/>
<dbReference type="Proteomes" id="UP000520156">
    <property type="component" value="Unassembled WGS sequence"/>
</dbReference>
<sequence>MLIALEDRSLHYDLMGPPDGPVVCLAHALSADTGIWAEQVPVLLANGWRVLRIDMRGHGGSMAGKATLPGGGYTMEELAGDVVRVLDILGTDRVHFVGLSIGGMIGQILGLDHADRLASLMLCDTSPQNIPGGKQVWDQRFADIAAAGSLEPLADATMDRWLTDRFHGANPRRWTEIRATVANTSPDGYVGGGLAILHFDVRDRLPRIAVPTMVVWGDEDTGTPPEGNQLIADLVPGARSHVFTGARHVPMVEYPQAFAQVMLQWLDLNNQAGLHSPAGIAGPG</sequence>
<protein>
    <submittedName>
        <fullName evidence="2">Alpha/beta fold hydrolase</fullName>
    </submittedName>
</protein>
<evidence type="ECO:0000313" key="2">
    <source>
        <dbReference type="EMBL" id="MBC2653073.1"/>
    </source>
</evidence>
<gene>
    <name evidence="2" type="ORF">H7F49_15355</name>
</gene>
<dbReference type="InterPro" id="IPR050266">
    <property type="entry name" value="AB_hydrolase_sf"/>
</dbReference>
<dbReference type="GO" id="GO:0016787">
    <property type="term" value="F:hydrolase activity"/>
    <property type="evidence" value="ECO:0007669"/>
    <property type="project" value="UniProtKB-KW"/>
</dbReference>
<dbReference type="Pfam" id="PF00561">
    <property type="entry name" value="Abhydrolase_1"/>
    <property type="match status" value="1"/>
</dbReference>
<organism evidence="2 3">
    <name type="scientific">Novosphingobium aerophilum</name>
    <dbReference type="NCBI Taxonomy" id="2839843"/>
    <lineage>
        <taxon>Bacteria</taxon>
        <taxon>Pseudomonadati</taxon>
        <taxon>Pseudomonadota</taxon>
        <taxon>Alphaproteobacteria</taxon>
        <taxon>Sphingomonadales</taxon>
        <taxon>Sphingomonadaceae</taxon>
        <taxon>Novosphingobium</taxon>
    </lineage>
</organism>
<dbReference type="EMBL" id="JACLAU010000033">
    <property type="protein sequence ID" value="MBC2653073.1"/>
    <property type="molecule type" value="Genomic_DNA"/>
</dbReference>
<name>A0A7X1KD99_9SPHN</name>
<dbReference type="InterPro" id="IPR029058">
    <property type="entry name" value="AB_hydrolase_fold"/>
</dbReference>
<keyword evidence="3" id="KW-1185">Reference proteome</keyword>
<dbReference type="RefSeq" id="WP_185684460.1">
    <property type="nucleotide sequence ID" value="NZ_JACLAU010000033.1"/>
</dbReference>
<feature type="domain" description="AB hydrolase-1" evidence="1">
    <location>
        <begin position="21"/>
        <end position="253"/>
    </location>
</feature>
<comment type="caution">
    <text evidence="2">The sequence shown here is derived from an EMBL/GenBank/DDBJ whole genome shotgun (WGS) entry which is preliminary data.</text>
</comment>
<evidence type="ECO:0000313" key="3">
    <source>
        <dbReference type="Proteomes" id="UP000520156"/>
    </source>
</evidence>
<dbReference type="PANTHER" id="PTHR43798">
    <property type="entry name" value="MONOACYLGLYCEROL LIPASE"/>
    <property type="match status" value="1"/>
</dbReference>